<dbReference type="EMBL" id="RKQZ01000001">
    <property type="protein sequence ID" value="RPF19898.1"/>
    <property type="molecule type" value="Genomic_DNA"/>
</dbReference>
<organism evidence="2 3">
    <name type="scientific">Myceligenerans xiligouense</name>
    <dbReference type="NCBI Taxonomy" id="253184"/>
    <lineage>
        <taxon>Bacteria</taxon>
        <taxon>Bacillati</taxon>
        <taxon>Actinomycetota</taxon>
        <taxon>Actinomycetes</taxon>
        <taxon>Micrococcales</taxon>
        <taxon>Promicromonosporaceae</taxon>
        <taxon>Myceligenerans</taxon>
    </lineage>
</organism>
<feature type="transmembrane region" description="Helical" evidence="1">
    <location>
        <begin position="100"/>
        <end position="126"/>
    </location>
</feature>
<feature type="transmembrane region" description="Helical" evidence="1">
    <location>
        <begin position="28"/>
        <end position="48"/>
    </location>
</feature>
<accession>A0A3N4Z1I9</accession>
<gene>
    <name evidence="2" type="ORF">EDD34_0469</name>
</gene>
<evidence type="ECO:0000313" key="2">
    <source>
        <dbReference type="EMBL" id="RPF19898.1"/>
    </source>
</evidence>
<keyword evidence="1" id="KW-1133">Transmembrane helix</keyword>
<comment type="caution">
    <text evidence="2">The sequence shown here is derived from an EMBL/GenBank/DDBJ whole genome shotgun (WGS) entry which is preliminary data.</text>
</comment>
<evidence type="ECO:0000313" key="3">
    <source>
        <dbReference type="Proteomes" id="UP000280501"/>
    </source>
</evidence>
<protein>
    <submittedName>
        <fullName evidence="2">Uncharacterized protein</fullName>
    </submittedName>
</protein>
<keyword evidence="3" id="KW-1185">Reference proteome</keyword>
<dbReference type="AlphaFoldDB" id="A0A3N4Z1I9"/>
<proteinExistence type="predicted"/>
<feature type="transmembrane region" description="Helical" evidence="1">
    <location>
        <begin position="63"/>
        <end position="88"/>
    </location>
</feature>
<reference evidence="2 3" key="1">
    <citation type="submission" date="2018-11" db="EMBL/GenBank/DDBJ databases">
        <title>Sequencing the genomes of 1000 actinobacteria strains.</title>
        <authorList>
            <person name="Klenk H.-P."/>
        </authorList>
    </citation>
    <scope>NUCLEOTIDE SEQUENCE [LARGE SCALE GENOMIC DNA]</scope>
    <source>
        <strain evidence="2 3">DSM 15700</strain>
    </source>
</reference>
<keyword evidence="1" id="KW-0812">Transmembrane</keyword>
<keyword evidence="1" id="KW-0472">Membrane</keyword>
<evidence type="ECO:0000256" key="1">
    <source>
        <dbReference type="SAM" id="Phobius"/>
    </source>
</evidence>
<name>A0A3N4Z1I9_9MICO</name>
<sequence>MWRVTEAREEFDDTRVDRKRRRGWFGPIRSLLLAVGGYAAAVALFVWSGGSGQMLVVAGVTDLMFVIVLLGVGFIGVAGLLGAAWRWFVSGYEAVTATLAALFLIVCTMVAIVVTGFAALFVSLAMEGSHEIVDAPDRPMDRQVLVRKKYALHDTYWHVYVGGPFLYTEVTDETFLNEGCSRPGANRRQGDEPAGYTLSTDEHGPDILTIPAEHAHCDNGGEFRFAIPEQRPS</sequence>
<dbReference type="Proteomes" id="UP000280501">
    <property type="component" value="Unassembled WGS sequence"/>
</dbReference>